<gene>
    <name evidence="1" type="ORF">M9458_024462</name>
</gene>
<evidence type="ECO:0000313" key="1">
    <source>
        <dbReference type="EMBL" id="KAL0179020.1"/>
    </source>
</evidence>
<organism evidence="1 2">
    <name type="scientific">Cirrhinus mrigala</name>
    <name type="common">Mrigala</name>
    <dbReference type="NCBI Taxonomy" id="683832"/>
    <lineage>
        <taxon>Eukaryota</taxon>
        <taxon>Metazoa</taxon>
        <taxon>Chordata</taxon>
        <taxon>Craniata</taxon>
        <taxon>Vertebrata</taxon>
        <taxon>Euteleostomi</taxon>
        <taxon>Actinopterygii</taxon>
        <taxon>Neopterygii</taxon>
        <taxon>Teleostei</taxon>
        <taxon>Ostariophysi</taxon>
        <taxon>Cypriniformes</taxon>
        <taxon>Cyprinidae</taxon>
        <taxon>Labeoninae</taxon>
        <taxon>Labeonini</taxon>
        <taxon>Cirrhinus</taxon>
    </lineage>
</organism>
<accession>A0ABD0PZA6</accession>
<protein>
    <submittedName>
        <fullName evidence="1">Uncharacterized protein</fullName>
    </submittedName>
</protein>
<feature type="non-terminal residue" evidence="1">
    <location>
        <position position="1"/>
    </location>
</feature>
<dbReference type="Proteomes" id="UP001529510">
    <property type="component" value="Unassembled WGS sequence"/>
</dbReference>
<dbReference type="AlphaFoldDB" id="A0ABD0PZA6"/>
<name>A0ABD0PZA6_CIRMR</name>
<sequence length="66" mass="7479">NSVLMADMPVLVFSGKCQLSFMVLGCEHKSDYRTSGPRATFMKYVFDSLVRNMHTNSILEVTFAQK</sequence>
<feature type="non-terminal residue" evidence="1">
    <location>
        <position position="66"/>
    </location>
</feature>
<reference evidence="1 2" key="1">
    <citation type="submission" date="2024-05" db="EMBL/GenBank/DDBJ databases">
        <title>Genome sequencing and assembly of Indian major carp, Cirrhinus mrigala (Hamilton, 1822).</title>
        <authorList>
            <person name="Mohindra V."/>
            <person name="Chowdhury L.M."/>
            <person name="Lal K."/>
            <person name="Jena J.K."/>
        </authorList>
    </citation>
    <scope>NUCLEOTIDE SEQUENCE [LARGE SCALE GENOMIC DNA]</scope>
    <source>
        <strain evidence="1">CM1030</strain>
        <tissue evidence="1">Blood</tissue>
    </source>
</reference>
<evidence type="ECO:0000313" key="2">
    <source>
        <dbReference type="Proteomes" id="UP001529510"/>
    </source>
</evidence>
<dbReference type="EMBL" id="JAMKFB020000012">
    <property type="protein sequence ID" value="KAL0179020.1"/>
    <property type="molecule type" value="Genomic_DNA"/>
</dbReference>
<proteinExistence type="predicted"/>
<comment type="caution">
    <text evidence="1">The sequence shown here is derived from an EMBL/GenBank/DDBJ whole genome shotgun (WGS) entry which is preliminary data.</text>
</comment>
<keyword evidence="2" id="KW-1185">Reference proteome</keyword>